<dbReference type="AlphaFoldDB" id="A0A142BVW0"/>
<dbReference type="GO" id="GO:0008745">
    <property type="term" value="F:N-acetylmuramoyl-L-alanine amidase activity"/>
    <property type="evidence" value="ECO:0007669"/>
    <property type="project" value="InterPro"/>
</dbReference>
<gene>
    <name evidence="5" type="primary">lytG</name>
</gene>
<dbReference type="Gene3D" id="4.10.80.30">
    <property type="entry name" value="DNA polymerase, domain 6"/>
    <property type="match status" value="1"/>
</dbReference>
<keyword evidence="1 5" id="KW-0378">Hydrolase</keyword>
<evidence type="ECO:0000259" key="2">
    <source>
        <dbReference type="SMART" id="SM00047"/>
    </source>
</evidence>
<proteinExistence type="predicted"/>
<dbReference type="Pfam" id="PF01510">
    <property type="entry name" value="Amidase_2"/>
    <property type="match status" value="1"/>
</dbReference>
<protein>
    <submittedName>
        <fullName evidence="5">Exo-glucosaminidase LytG</fullName>
        <ecNumber evidence="5">3.2.1.-</ecNumber>
    </submittedName>
</protein>
<dbReference type="Gene3D" id="3.40.80.10">
    <property type="entry name" value="Peptidoglycan recognition protein-like"/>
    <property type="match status" value="1"/>
</dbReference>
<dbReference type="PANTHER" id="PTHR33308:SF9">
    <property type="entry name" value="PEPTIDOGLYCAN HYDROLASE FLGJ"/>
    <property type="match status" value="1"/>
</dbReference>
<dbReference type="GO" id="GO:0016798">
    <property type="term" value="F:hydrolase activity, acting on glycosyl bonds"/>
    <property type="evidence" value="ECO:0007669"/>
    <property type="project" value="UniProtKB-KW"/>
</dbReference>
<reference evidence="5" key="2">
    <citation type="submission" date="2016-02" db="EMBL/GenBank/DDBJ databases">
        <authorList>
            <person name="Wen L."/>
            <person name="He K."/>
            <person name="Yang H."/>
        </authorList>
    </citation>
    <scope>NUCLEOTIDE SEQUENCE</scope>
</reference>
<dbReference type="GO" id="GO:0009253">
    <property type="term" value="P:peptidoglycan catabolic process"/>
    <property type="evidence" value="ECO:0007669"/>
    <property type="project" value="InterPro"/>
</dbReference>
<dbReference type="InterPro" id="IPR002502">
    <property type="entry name" value="Amidase_domain"/>
</dbReference>
<name>A0A142BVW0_9BACT</name>
<dbReference type="Gene3D" id="1.10.530.10">
    <property type="match status" value="1"/>
</dbReference>
<dbReference type="InterPro" id="IPR002901">
    <property type="entry name" value="MGlyc_endo_b_GlcNAc-like_dom"/>
</dbReference>
<evidence type="ECO:0000259" key="3">
    <source>
        <dbReference type="SMART" id="SM00644"/>
    </source>
</evidence>
<dbReference type="EC" id="3.2.1.-" evidence="5"/>
<dbReference type="SMART" id="SM00047">
    <property type="entry name" value="LYZ2"/>
    <property type="match status" value="1"/>
</dbReference>
<dbReference type="InterPro" id="IPR013168">
    <property type="entry name" value="Cpl_7_lyso_C"/>
</dbReference>
<dbReference type="SMART" id="SM00644">
    <property type="entry name" value="Ami_2"/>
    <property type="match status" value="1"/>
</dbReference>
<dbReference type="GO" id="GO:0004040">
    <property type="term" value="F:amidase activity"/>
    <property type="evidence" value="ECO:0007669"/>
    <property type="project" value="InterPro"/>
</dbReference>
<feature type="domain" description="Cpl-7 lysozyme C-terminal" evidence="4">
    <location>
        <begin position="472"/>
        <end position="513"/>
    </location>
</feature>
<organism evidence="5">
    <name type="scientific">uncultured bacterium IN-06</name>
    <dbReference type="NCBI Taxonomy" id="1805584"/>
    <lineage>
        <taxon>Bacteria</taxon>
        <taxon>environmental samples</taxon>
    </lineage>
</organism>
<accession>A0A142BVW0</accession>
<dbReference type="SMART" id="SM01095">
    <property type="entry name" value="Cpl-7"/>
    <property type="match status" value="1"/>
</dbReference>
<sequence>MKLVESILTKNPCYTAGRTITVKGLMLHSVGCSQPSALAFIKNWNSPSFERACVHGFIDGNDGTVYQTLPWNHRGWHSGSSINGSANNTHIGVEMCEPACITYVGGATFKCSDIATAKAVVERTYKAAVELFAMLCKQYGLNPLADGVIISHKEGHSRGIASNHGDPEHLWSQLGMGYTMDTFRKAVKSAMGDSENKKEGTQASVFAGLSEKDAVSVIGELCREDMKKSGILASISAAQFILESGYGKSELGQNANNMFGMKKSLSGNTWAGSTWDGTSVYTKKTKEQHTDGTYETITADFRKYTCVEDSVADHSAYLLGAKNGKALRYKGIKGITDYRAVAQLIKDGGYATSLSYVDNLCNIIEKWNLTQYDTDSQTIPDDTPSNPDTVTSFPATPFSVKVIIDDLNYRSEPSMKGKVNGQTGKGTFTIMEVQNGGWGRLKSGAGWIWLSNPTYCTVGKTVKITEDKKKSIDELAKEVIRGDWGNGTERKEKLTAAGYDYAAIQKRVNEMLK</sequence>
<dbReference type="InterPro" id="IPR051056">
    <property type="entry name" value="Glycosyl_Hydrolase_73"/>
</dbReference>
<dbReference type="CDD" id="cd06583">
    <property type="entry name" value="PGRP"/>
    <property type="match status" value="1"/>
</dbReference>
<feature type="domain" description="Mannosyl-glycoprotein endo-beta-N-acetylglucosamidase-like" evidence="2">
    <location>
        <begin position="204"/>
        <end position="373"/>
    </location>
</feature>
<dbReference type="InterPro" id="IPR036505">
    <property type="entry name" value="Amidase/PGRP_sf"/>
</dbReference>
<dbReference type="SUPFAM" id="SSF55846">
    <property type="entry name" value="N-acetylmuramoyl-L-alanine amidase-like"/>
    <property type="match status" value="1"/>
</dbReference>
<evidence type="ECO:0000256" key="1">
    <source>
        <dbReference type="ARBA" id="ARBA00022801"/>
    </source>
</evidence>
<dbReference type="Pfam" id="PF08230">
    <property type="entry name" value="CW_7"/>
    <property type="match status" value="1"/>
</dbReference>
<reference evidence="5" key="1">
    <citation type="journal article" date="2016" name="Appl. Environ. Microbiol.">
        <title>Diversity of the Tetracycline Mobilome within a Chinese Pig Manure Sample.</title>
        <authorList>
            <person name="Leclercq S.O."/>
            <person name="Wang C."/>
            <person name="Zhu Y."/>
            <person name="Wu H."/>
            <person name="Du X."/>
            <person name="Liu Z."/>
            <person name="Feng J."/>
        </authorList>
    </citation>
    <scope>NUCLEOTIDE SEQUENCE</scope>
</reference>
<evidence type="ECO:0000259" key="4">
    <source>
        <dbReference type="SMART" id="SM01095"/>
    </source>
</evidence>
<keyword evidence="5" id="KW-0326">Glycosidase</keyword>
<feature type="domain" description="N-acetylmuramoyl-L-alanine amidase" evidence="3">
    <location>
        <begin position="8"/>
        <end position="168"/>
    </location>
</feature>
<evidence type="ECO:0000313" key="5">
    <source>
        <dbReference type="EMBL" id="AMP42248.1"/>
    </source>
</evidence>
<dbReference type="EMBL" id="KU736871">
    <property type="protein sequence ID" value="AMP42248.1"/>
    <property type="molecule type" value="Genomic_DNA"/>
</dbReference>
<dbReference type="Pfam" id="PF01832">
    <property type="entry name" value="Glucosaminidase"/>
    <property type="match status" value="1"/>
</dbReference>
<dbReference type="PANTHER" id="PTHR33308">
    <property type="entry name" value="PEPTIDOGLYCAN HYDROLASE FLGJ"/>
    <property type="match status" value="1"/>
</dbReference>